<organism evidence="1 2">
    <name type="scientific">Romanomermis culicivorax</name>
    <name type="common">Nematode worm</name>
    <dbReference type="NCBI Taxonomy" id="13658"/>
    <lineage>
        <taxon>Eukaryota</taxon>
        <taxon>Metazoa</taxon>
        <taxon>Ecdysozoa</taxon>
        <taxon>Nematoda</taxon>
        <taxon>Enoplea</taxon>
        <taxon>Dorylaimia</taxon>
        <taxon>Mermithida</taxon>
        <taxon>Mermithoidea</taxon>
        <taxon>Mermithidae</taxon>
        <taxon>Romanomermis</taxon>
    </lineage>
</organism>
<evidence type="ECO:0000313" key="2">
    <source>
        <dbReference type="WBParaSite" id="nRc.2.0.1.t13709-RA"/>
    </source>
</evidence>
<accession>A0A915IIR7</accession>
<keyword evidence="1" id="KW-1185">Reference proteome</keyword>
<dbReference type="Proteomes" id="UP000887565">
    <property type="component" value="Unplaced"/>
</dbReference>
<name>A0A915IIR7_ROMCU</name>
<dbReference type="WBParaSite" id="nRc.2.0.1.t13709-RA">
    <property type="protein sequence ID" value="nRc.2.0.1.t13709-RA"/>
    <property type="gene ID" value="nRc.2.0.1.g13709"/>
</dbReference>
<reference evidence="2" key="1">
    <citation type="submission" date="2022-11" db="UniProtKB">
        <authorList>
            <consortium name="WormBaseParasite"/>
        </authorList>
    </citation>
    <scope>IDENTIFICATION</scope>
</reference>
<protein>
    <submittedName>
        <fullName evidence="2">Uncharacterized protein</fullName>
    </submittedName>
</protein>
<sequence length="74" mass="8301">MAPKCQNQKKFSLLSAGTIYRKQLKNMNGSSIFCWDMKTRSIKCYLGRSCDGVDRASINLATIERIFGSSLSKC</sequence>
<proteinExistence type="predicted"/>
<evidence type="ECO:0000313" key="1">
    <source>
        <dbReference type="Proteomes" id="UP000887565"/>
    </source>
</evidence>
<dbReference type="AlphaFoldDB" id="A0A915IIR7"/>